<evidence type="ECO:0008006" key="3">
    <source>
        <dbReference type="Google" id="ProtNLM"/>
    </source>
</evidence>
<sequence length="111" mass="12451">MDWLSTNSVYIDCKEKAIFIPAEETTPIDDIGNLIEGLRELKSQLEELFVKHFVGSSVSLSGAHVLLVKKKDGSMRLCIDYHQLNKVKIPSNLSKDLGCAKVLFQDTVWSL</sequence>
<dbReference type="InterPro" id="IPR032567">
    <property type="entry name" value="RTL1-rel"/>
</dbReference>
<keyword evidence="2" id="KW-1185">Reference proteome</keyword>
<dbReference type="Gene3D" id="3.10.10.10">
    <property type="entry name" value="HIV Type 1 Reverse Transcriptase, subunit A, domain 1"/>
    <property type="match status" value="1"/>
</dbReference>
<dbReference type="AlphaFoldDB" id="A0AAV0ZLU9"/>
<accession>A0AAV0ZLU9</accession>
<proteinExistence type="predicted"/>
<gene>
    <name evidence="1" type="ORF">VFH_II131880</name>
</gene>
<dbReference type="PANTHER" id="PTHR15503">
    <property type="entry name" value="LDOC1 RELATED"/>
    <property type="match status" value="1"/>
</dbReference>
<dbReference type="InterPro" id="IPR043502">
    <property type="entry name" value="DNA/RNA_pol_sf"/>
</dbReference>
<organism evidence="1 2">
    <name type="scientific">Vicia faba</name>
    <name type="common">Broad bean</name>
    <name type="synonym">Faba vulgaris</name>
    <dbReference type="NCBI Taxonomy" id="3906"/>
    <lineage>
        <taxon>Eukaryota</taxon>
        <taxon>Viridiplantae</taxon>
        <taxon>Streptophyta</taxon>
        <taxon>Embryophyta</taxon>
        <taxon>Tracheophyta</taxon>
        <taxon>Spermatophyta</taxon>
        <taxon>Magnoliopsida</taxon>
        <taxon>eudicotyledons</taxon>
        <taxon>Gunneridae</taxon>
        <taxon>Pentapetalae</taxon>
        <taxon>rosids</taxon>
        <taxon>fabids</taxon>
        <taxon>Fabales</taxon>
        <taxon>Fabaceae</taxon>
        <taxon>Papilionoideae</taxon>
        <taxon>50 kb inversion clade</taxon>
        <taxon>NPAAA clade</taxon>
        <taxon>Hologalegina</taxon>
        <taxon>IRL clade</taxon>
        <taxon>Fabeae</taxon>
        <taxon>Vicia</taxon>
    </lineage>
</organism>
<dbReference type="Proteomes" id="UP001157006">
    <property type="component" value="Chromosome 2"/>
</dbReference>
<dbReference type="PANTHER" id="PTHR15503:SF45">
    <property type="entry name" value="RNA-DIRECTED DNA POLYMERASE HOMOLOG"/>
    <property type="match status" value="1"/>
</dbReference>
<evidence type="ECO:0000313" key="1">
    <source>
        <dbReference type="EMBL" id="CAI8598523.1"/>
    </source>
</evidence>
<dbReference type="SUPFAM" id="SSF56672">
    <property type="entry name" value="DNA/RNA polymerases"/>
    <property type="match status" value="1"/>
</dbReference>
<evidence type="ECO:0000313" key="2">
    <source>
        <dbReference type="Proteomes" id="UP001157006"/>
    </source>
</evidence>
<name>A0AAV0ZLU9_VICFA</name>
<reference evidence="1 2" key="1">
    <citation type="submission" date="2023-01" db="EMBL/GenBank/DDBJ databases">
        <authorList>
            <person name="Kreplak J."/>
        </authorList>
    </citation>
    <scope>NUCLEOTIDE SEQUENCE [LARGE SCALE GENOMIC DNA]</scope>
</reference>
<protein>
    <recommendedName>
        <fullName evidence="3">Ty3-gypsy retrotransposon protein</fullName>
    </recommendedName>
</protein>
<dbReference type="EMBL" id="OX451737">
    <property type="protein sequence ID" value="CAI8598523.1"/>
    <property type="molecule type" value="Genomic_DNA"/>
</dbReference>